<sequence>MLEPEGKVGIREFVALAVIMTGAKITDDTPVIFITGLDTAAWMSPFFLSLFIGLPTLMMFKVQSKFDTTSFAEYMNQLFGKVLTVIILLFIWVVFSYTIVLDSAKYTDIISTMYFPETAPLWIYVVLMGVCAYVGKKGIENIGSISWVLFPIINAAFLIALVLGIMQGTSEFLFPIFGSGEIEIIKESFLRGSVQFDLLLLFVVIPFVSSLKSFKKGTLIAVSILIVEITFAFIAFIVIFDFETAKLISYPYHELLRFIHFGSLENIETIFFPFWLVVPFIRISVYLFISAYIFGQIFNIKHFEYLIPIFAYIIIFIGLIQIILHLRCTTSAIN</sequence>
<feature type="transmembrane region" description="Helical" evidence="8">
    <location>
        <begin position="220"/>
        <end position="240"/>
    </location>
</feature>
<evidence type="ECO:0000256" key="2">
    <source>
        <dbReference type="ARBA" id="ARBA00007998"/>
    </source>
</evidence>
<name>A0ABU5CNW4_9BACI</name>
<dbReference type="PANTHER" id="PTHR34975">
    <property type="entry name" value="SPORE GERMINATION PROTEIN A2"/>
    <property type="match status" value="1"/>
</dbReference>
<feature type="transmembrane region" description="Helical" evidence="8">
    <location>
        <begin position="189"/>
        <end position="208"/>
    </location>
</feature>
<keyword evidence="3" id="KW-0813">Transport</keyword>
<protein>
    <submittedName>
        <fullName evidence="9">GerAB/ArcD/ProY family transporter</fullName>
    </submittedName>
</protein>
<comment type="caution">
    <text evidence="9">The sequence shown here is derived from an EMBL/GenBank/DDBJ whole genome shotgun (WGS) entry which is preliminary data.</text>
</comment>
<evidence type="ECO:0000313" key="9">
    <source>
        <dbReference type="EMBL" id="MDY0408030.1"/>
    </source>
</evidence>
<comment type="similarity">
    <text evidence="2">Belongs to the amino acid-polyamine-organocation (APC) superfamily. Spore germination protein (SGP) (TC 2.A.3.9) family.</text>
</comment>
<evidence type="ECO:0000256" key="8">
    <source>
        <dbReference type="SAM" id="Phobius"/>
    </source>
</evidence>
<proteinExistence type="inferred from homology"/>
<feature type="transmembrane region" description="Helical" evidence="8">
    <location>
        <begin position="78"/>
        <end position="99"/>
    </location>
</feature>
<reference evidence="9 10" key="1">
    <citation type="submission" date="2023-10" db="EMBL/GenBank/DDBJ databases">
        <title>Virgibacillus soli CC-YMP-6 genome.</title>
        <authorList>
            <person name="Miliotis G."/>
            <person name="Sengupta P."/>
            <person name="Hameed A."/>
            <person name="Chuvochina M."/>
            <person name="Mcdonagh F."/>
            <person name="Simpson A.C."/>
            <person name="Singh N.K."/>
            <person name="Rekha P.D."/>
            <person name="Raman K."/>
            <person name="Hugenholtz P."/>
            <person name="Venkateswaran K."/>
        </authorList>
    </citation>
    <scope>NUCLEOTIDE SEQUENCE [LARGE SCALE GENOMIC DNA]</scope>
    <source>
        <strain evidence="9 10">CC-YMP-6</strain>
    </source>
</reference>
<keyword evidence="4" id="KW-0309">Germination</keyword>
<organism evidence="9 10">
    <name type="scientific">Paracerasibacillus soli</name>
    <dbReference type="NCBI Taxonomy" id="480284"/>
    <lineage>
        <taxon>Bacteria</taxon>
        <taxon>Bacillati</taxon>
        <taxon>Bacillota</taxon>
        <taxon>Bacilli</taxon>
        <taxon>Bacillales</taxon>
        <taxon>Bacillaceae</taxon>
        <taxon>Paracerasibacillus</taxon>
    </lineage>
</organism>
<dbReference type="EMBL" id="JAWDIQ010000001">
    <property type="protein sequence ID" value="MDY0408030.1"/>
    <property type="molecule type" value="Genomic_DNA"/>
</dbReference>
<feature type="transmembrane region" description="Helical" evidence="8">
    <location>
        <begin position="119"/>
        <end position="135"/>
    </location>
</feature>
<keyword evidence="10" id="KW-1185">Reference proteome</keyword>
<feature type="transmembrane region" description="Helical" evidence="8">
    <location>
        <begin position="39"/>
        <end position="57"/>
    </location>
</feature>
<dbReference type="InterPro" id="IPR004761">
    <property type="entry name" value="Spore_GerAB"/>
</dbReference>
<keyword evidence="5 8" id="KW-0812">Transmembrane</keyword>
<evidence type="ECO:0000256" key="6">
    <source>
        <dbReference type="ARBA" id="ARBA00022989"/>
    </source>
</evidence>
<comment type="subcellular location">
    <subcellularLocation>
        <location evidence="1">Membrane</location>
        <topology evidence="1">Multi-pass membrane protein</topology>
    </subcellularLocation>
</comment>
<evidence type="ECO:0000256" key="1">
    <source>
        <dbReference type="ARBA" id="ARBA00004141"/>
    </source>
</evidence>
<gene>
    <name evidence="9" type="ORF">RWD45_04660</name>
</gene>
<dbReference type="Proteomes" id="UP001275315">
    <property type="component" value="Unassembled WGS sequence"/>
</dbReference>
<dbReference type="Pfam" id="PF03845">
    <property type="entry name" value="Spore_permease"/>
    <property type="match status" value="1"/>
</dbReference>
<dbReference type="PANTHER" id="PTHR34975:SF2">
    <property type="entry name" value="SPORE GERMINATION PROTEIN A2"/>
    <property type="match status" value="1"/>
</dbReference>
<accession>A0ABU5CNW4</accession>
<keyword evidence="6 8" id="KW-1133">Transmembrane helix</keyword>
<feature type="transmembrane region" description="Helical" evidence="8">
    <location>
        <begin position="147"/>
        <end position="169"/>
    </location>
</feature>
<evidence type="ECO:0000256" key="5">
    <source>
        <dbReference type="ARBA" id="ARBA00022692"/>
    </source>
</evidence>
<evidence type="ECO:0000256" key="3">
    <source>
        <dbReference type="ARBA" id="ARBA00022448"/>
    </source>
</evidence>
<evidence type="ECO:0000256" key="4">
    <source>
        <dbReference type="ARBA" id="ARBA00022544"/>
    </source>
</evidence>
<feature type="transmembrane region" description="Helical" evidence="8">
    <location>
        <begin position="270"/>
        <end position="293"/>
    </location>
</feature>
<evidence type="ECO:0000313" key="10">
    <source>
        <dbReference type="Proteomes" id="UP001275315"/>
    </source>
</evidence>
<feature type="transmembrane region" description="Helical" evidence="8">
    <location>
        <begin position="305"/>
        <end position="324"/>
    </location>
</feature>
<keyword evidence="7 8" id="KW-0472">Membrane</keyword>
<dbReference type="RefSeq" id="WP_320378795.1">
    <property type="nucleotide sequence ID" value="NZ_JAWDIQ010000001.1"/>
</dbReference>
<evidence type="ECO:0000256" key="7">
    <source>
        <dbReference type="ARBA" id="ARBA00023136"/>
    </source>
</evidence>